<dbReference type="HOGENOM" id="CLU_2847155_0_0_0"/>
<reference evidence="2" key="1">
    <citation type="submission" date="2011-02" db="EMBL/GenBank/DDBJ databases">
        <title>The complete genome of Planctomyces brasiliensis DSM 5305.</title>
        <authorList>
            <person name="Lucas S."/>
            <person name="Copeland A."/>
            <person name="Lapidus A."/>
            <person name="Bruce D."/>
            <person name="Goodwin L."/>
            <person name="Pitluck S."/>
            <person name="Kyrpides N."/>
            <person name="Mavromatis K."/>
            <person name="Pagani I."/>
            <person name="Ivanova N."/>
            <person name="Ovchinnikova G."/>
            <person name="Lu M."/>
            <person name="Detter J.C."/>
            <person name="Han C."/>
            <person name="Land M."/>
            <person name="Hauser L."/>
            <person name="Markowitz V."/>
            <person name="Cheng J.-F."/>
            <person name="Hugenholtz P."/>
            <person name="Woyke T."/>
            <person name="Wu D."/>
            <person name="Tindall B."/>
            <person name="Pomrenke H.G."/>
            <person name="Brambilla E."/>
            <person name="Klenk H.-P."/>
            <person name="Eisen J.A."/>
        </authorList>
    </citation>
    <scope>NUCLEOTIDE SEQUENCE [LARGE SCALE GENOMIC DNA]</scope>
    <source>
        <strain evidence="2">ATCC 49424 / DSM 5305 / JCM 21570 / NBRC 103401 / IFAM 1448</strain>
    </source>
</reference>
<keyword evidence="2" id="KW-1185">Reference proteome</keyword>
<dbReference type="KEGG" id="pbs:Plabr_0203"/>
<sequence>MTRERKPIAWRMEQWENGTRWTFGVFAINRSESGQVTLNYLYSWCPVASVTSAMQAVADRVWKSE</sequence>
<dbReference type="AlphaFoldDB" id="F0SNJ9"/>
<protein>
    <submittedName>
        <fullName evidence="1">Uncharacterized protein</fullName>
    </submittedName>
</protein>
<accession>F0SNJ9</accession>
<evidence type="ECO:0000313" key="2">
    <source>
        <dbReference type="Proteomes" id="UP000006860"/>
    </source>
</evidence>
<name>F0SNJ9_RUBBR</name>
<proteinExistence type="predicted"/>
<dbReference type="Proteomes" id="UP000006860">
    <property type="component" value="Chromosome"/>
</dbReference>
<organism evidence="1 2">
    <name type="scientific">Rubinisphaera brasiliensis (strain ATCC 49424 / DSM 5305 / JCM 21570 / IAM 15109 / NBRC 103401 / IFAM 1448)</name>
    <name type="common">Planctomyces brasiliensis</name>
    <dbReference type="NCBI Taxonomy" id="756272"/>
    <lineage>
        <taxon>Bacteria</taxon>
        <taxon>Pseudomonadati</taxon>
        <taxon>Planctomycetota</taxon>
        <taxon>Planctomycetia</taxon>
        <taxon>Planctomycetales</taxon>
        <taxon>Planctomycetaceae</taxon>
        <taxon>Rubinisphaera</taxon>
    </lineage>
</organism>
<dbReference type="STRING" id="756272.Plabr_0203"/>
<dbReference type="EMBL" id="CP002546">
    <property type="protein sequence ID" value="ADY57833.1"/>
    <property type="molecule type" value="Genomic_DNA"/>
</dbReference>
<gene>
    <name evidence="1" type="ordered locus">Plabr_0203</name>
</gene>
<evidence type="ECO:0000313" key="1">
    <source>
        <dbReference type="EMBL" id="ADY57833.1"/>
    </source>
</evidence>